<reference evidence="3 4" key="1">
    <citation type="submission" date="2024-10" db="EMBL/GenBank/DDBJ databases">
        <title>The Natural Products Discovery Center: Release of the First 8490 Sequenced Strains for Exploring Actinobacteria Biosynthetic Diversity.</title>
        <authorList>
            <person name="Kalkreuter E."/>
            <person name="Kautsar S.A."/>
            <person name="Yang D."/>
            <person name="Bader C.D."/>
            <person name="Teijaro C.N."/>
            <person name="Fluegel L."/>
            <person name="Davis C.M."/>
            <person name="Simpson J.R."/>
            <person name="Lauterbach L."/>
            <person name="Steele A.D."/>
            <person name="Gui C."/>
            <person name="Meng S."/>
            <person name="Li G."/>
            <person name="Viehrig K."/>
            <person name="Ye F."/>
            <person name="Su P."/>
            <person name="Kiefer A.F."/>
            <person name="Nichols A."/>
            <person name="Cepeda A.J."/>
            <person name="Yan W."/>
            <person name="Fan B."/>
            <person name="Jiang Y."/>
            <person name="Adhikari A."/>
            <person name="Zheng C.-J."/>
            <person name="Schuster L."/>
            <person name="Cowan T.M."/>
            <person name="Smanski M.J."/>
            <person name="Chevrette M.G."/>
            <person name="De Carvalho L.P.S."/>
            <person name="Shen B."/>
        </authorList>
    </citation>
    <scope>NUCLEOTIDE SEQUENCE [LARGE SCALE GENOMIC DNA]</scope>
    <source>
        <strain evidence="3 4">NPDC012540</strain>
    </source>
</reference>
<dbReference type="PANTHER" id="PTHR40254:SF1">
    <property type="entry name" value="BLR0577 PROTEIN"/>
    <property type="match status" value="1"/>
</dbReference>
<keyword evidence="4" id="KW-1185">Reference proteome</keyword>
<organism evidence="3 4">
    <name type="scientific">Streptomyces argenteolus</name>
    <dbReference type="NCBI Taxonomy" id="67274"/>
    <lineage>
        <taxon>Bacteria</taxon>
        <taxon>Bacillati</taxon>
        <taxon>Actinomycetota</taxon>
        <taxon>Actinomycetes</taxon>
        <taxon>Kitasatosporales</taxon>
        <taxon>Streptomycetaceae</taxon>
        <taxon>Streptomyces</taxon>
    </lineage>
</organism>
<dbReference type="InterPro" id="IPR038732">
    <property type="entry name" value="HpyO/CreE_NAD-binding"/>
</dbReference>
<accession>A0ABW6X696</accession>
<comment type="caution">
    <text evidence="3">The sequence shown here is derived from an EMBL/GenBank/DDBJ whole genome shotgun (WGS) entry which is preliminary data.</text>
</comment>
<evidence type="ECO:0000313" key="4">
    <source>
        <dbReference type="Proteomes" id="UP001602322"/>
    </source>
</evidence>
<dbReference type="Proteomes" id="UP001602322">
    <property type="component" value="Unassembled WGS sequence"/>
</dbReference>
<dbReference type="InterPro" id="IPR036188">
    <property type="entry name" value="FAD/NAD-bd_sf"/>
</dbReference>
<dbReference type="RefSeq" id="WP_387902812.1">
    <property type="nucleotide sequence ID" value="NZ_JBIBEG010000004.1"/>
</dbReference>
<dbReference type="InterPro" id="IPR052189">
    <property type="entry name" value="L-asp_N-monooxygenase_NS-form"/>
</dbReference>
<dbReference type="Pfam" id="PF13454">
    <property type="entry name" value="NAD_binding_9"/>
    <property type="match status" value="1"/>
</dbReference>
<sequence length="754" mass="82009">MTDTVFSTPSAALRPGPEQKDSTSTARVTLAIVGGGPSCTYVLDRLASATRDAAGPFDLEIHVFDRTGHFGAGQVHSPDQPATSYLNRIVGQVGFAADESVVDAGPLLDLADRPTLLEWCRKRFRDTGDPVFDLTAEDWPKRYVHGQALRDQFDLYVRLLRQRPGIRVLLHTAEVVDLDEGADGRLTVVTAAGTRPVRASHVLMVTGHSSNDPLKYAGPRRWTEFAGRGQADFLPSAYPLDQAFPAGAAGPDRVVGCLGMGLTTIDVILHLTEGRGGSFVTGPGGLLEYRPSGAEPASIVAFSRSGLFTFARPYNAKERDPQNLEHRGTFLVEEAVDRLRTSAGRPAQVGRTERRQLDFRAHLLPVVVLEMAHLYYTTLFGPGFGRAAERAARPEYEAFLTDGGAGAASQVSVDRLLAPLERAVDEAVALVDGALAGAGFGPADVPDWAEGALERFLAVVFGPERAAEMSALRGDGEAFAAAVAAADSPFRHRKSAAAGRFSWERMIEPLRREDCRTPEQYREALLDFIDLDHRWAAQDNLWNPAKAAADGVWRDLRHVLSHALDFGGLRASSHRDFLDVYMRHHNRLCNGAALVVMEKMRALIRHGLVDVSAGPDAVVETDESAGRFRVRGPVTGADIAVDVLVDSRVHPFDAANDVRPLYPNLLRRGLVRKWTNPGQGEPGFSPGGLDLTTAFHPVQADGRTDTRLTLLGPPSEGVMFFQLGALRPHQNHHVMQDILLWLKGFWPDVTAAES</sequence>
<feature type="domain" description="FAD-dependent urate hydroxylase HpyO/Asp monooxygenase CreE-like FAD/NAD(P)-binding" evidence="2">
    <location>
        <begin position="31"/>
        <end position="208"/>
    </location>
</feature>
<evidence type="ECO:0000259" key="2">
    <source>
        <dbReference type="Pfam" id="PF13454"/>
    </source>
</evidence>
<dbReference type="PANTHER" id="PTHR40254">
    <property type="entry name" value="BLR0577 PROTEIN"/>
    <property type="match status" value="1"/>
</dbReference>
<feature type="compositionally biased region" description="Polar residues" evidence="1">
    <location>
        <begin position="1"/>
        <end position="10"/>
    </location>
</feature>
<gene>
    <name evidence="3" type="ORF">ACFY8O_16635</name>
</gene>
<protein>
    <submittedName>
        <fullName evidence="3">FAD/NAD(P)-binding protein</fullName>
    </submittedName>
</protein>
<proteinExistence type="predicted"/>
<name>A0ABW6X696_9ACTN</name>
<evidence type="ECO:0000313" key="3">
    <source>
        <dbReference type="EMBL" id="MFF5897546.1"/>
    </source>
</evidence>
<evidence type="ECO:0000256" key="1">
    <source>
        <dbReference type="SAM" id="MobiDB-lite"/>
    </source>
</evidence>
<dbReference type="EMBL" id="JBIBEG010000004">
    <property type="protein sequence ID" value="MFF5897546.1"/>
    <property type="molecule type" value="Genomic_DNA"/>
</dbReference>
<feature type="region of interest" description="Disordered" evidence="1">
    <location>
        <begin position="1"/>
        <end position="25"/>
    </location>
</feature>
<dbReference type="SUPFAM" id="SSF51905">
    <property type="entry name" value="FAD/NAD(P)-binding domain"/>
    <property type="match status" value="1"/>
</dbReference>